<dbReference type="EMBL" id="JACHOQ010000010">
    <property type="protein sequence ID" value="MBB5741131.1"/>
    <property type="molecule type" value="Genomic_DNA"/>
</dbReference>
<protein>
    <submittedName>
        <fullName evidence="1">Uncharacterized protein</fullName>
    </submittedName>
</protein>
<keyword evidence="2" id="KW-1185">Reference proteome</keyword>
<accession>A0A7W9F9F2</accession>
<proteinExistence type="predicted"/>
<name>A0A7W9F9F2_9CAUL</name>
<reference evidence="1 2" key="1">
    <citation type="submission" date="2020-08" db="EMBL/GenBank/DDBJ databases">
        <title>Genomic Encyclopedia of Type Strains, Phase IV (KMG-IV): sequencing the most valuable type-strain genomes for metagenomic binning, comparative biology and taxonomic classification.</title>
        <authorList>
            <person name="Goeker M."/>
        </authorList>
    </citation>
    <scope>NUCLEOTIDE SEQUENCE [LARGE SCALE GENOMIC DNA]</scope>
    <source>
        <strain evidence="1 2">DSM 4731</strain>
    </source>
</reference>
<gene>
    <name evidence="1" type="ORF">GGQ93_002869</name>
</gene>
<comment type="caution">
    <text evidence="1">The sequence shown here is derived from an EMBL/GenBank/DDBJ whole genome shotgun (WGS) entry which is preliminary data.</text>
</comment>
<dbReference type="AlphaFoldDB" id="A0A7W9F9F2"/>
<organism evidence="1 2">
    <name type="scientific">Brevundimonas aurantiaca</name>
    <dbReference type="NCBI Taxonomy" id="74316"/>
    <lineage>
        <taxon>Bacteria</taxon>
        <taxon>Pseudomonadati</taxon>
        <taxon>Pseudomonadota</taxon>
        <taxon>Alphaproteobacteria</taxon>
        <taxon>Caulobacterales</taxon>
        <taxon>Caulobacteraceae</taxon>
        <taxon>Brevundimonas</taxon>
    </lineage>
</organism>
<evidence type="ECO:0000313" key="2">
    <source>
        <dbReference type="Proteomes" id="UP000527324"/>
    </source>
</evidence>
<evidence type="ECO:0000313" key="1">
    <source>
        <dbReference type="EMBL" id="MBB5741131.1"/>
    </source>
</evidence>
<sequence>MTHAMDGRDFKSLLEISALQPTARAETVILPS</sequence>
<dbReference type="Proteomes" id="UP000527324">
    <property type="component" value="Unassembled WGS sequence"/>
</dbReference>